<reference evidence="5" key="1">
    <citation type="submission" date="2023-10" db="EMBL/GenBank/DDBJ databases">
        <authorList>
            <person name="Noh H."/>
        </authorList>
    </citation>
    <scope>NUCLEOTIDE SEQUENCE</scope>
    <source>
        <strain evidence="5">DUCC4014</strain>
    </source>
</reference>
<dbReference type="InterPro" id="IPR050327">
    <property type="entry name" value="Proton-linked_MCT"/>
</dbReference>
<feature type="transmembrane region" description="Helical" evidence="4">
    <location>
        <begin position="248"/>
        <end position="270"/>
    </location>
</feature>
<dbReference type="AlphaFoldDB" id="A0AAF0Y8R7"/>
<feature type="transmembrane region" description="Helical" evidence="4">
    <location>
        <begin position="479"/>
        <end position="502"/>
    </location>
</feature>
<dbReference type="PANTHER" id="PTHR11360:SF177">
    <property type="entry name" value="RIBOFLAVIN TRANSPORTER MCH5"/>
    <property type="match status" value="1"/>
</dbReference>
<evidence type="ECO:0000256" key="2">
    <source>
        <dbReference type="ARBA" id="ARBA00006727"/>
    </source>
</evidence>
<organism evidence="5 6">
    <name type="scientific">Vanrija pseudolonga</name>
    <dbReference type="NCBI Taxonomy" id="143232"/>
    <lineage>
        <taxon>Eukaryota</taxon>
        <taxon>Fungi</taxon>
        <taxon>Dikarya</taxon>
        <taxon>Basidiomycota</taxon>
        <taxon>Agaricomycotina</taxon>
        <taxon>Tremellomycetes</taxon>
        <taxon>Trichosporonales</taxon>
        <taxon>Trichosporonaceae</taxon>
        <taxon>Vanrija</taxon>
    </lineage>
</organism>
<evidence type="ECO:0000313" key="6">
    <source>
        <dbReference type="Proteomes" id="UP000827549"/>
    </source>
</evidence>
<dbReference type="RefSeq" id="XP_062626096.1">
    <property type="nucleotide sequence ID" value="XM_062770112.1"/>
</dbReference>
<protein>
    <submittedName>
        <fullName evidence="5">Aspyridones efflux protein apdF</fullName>
    </submittedName>
</protein>
<keyword evidence="4" id="KW-0472">Membrane</keyword>
<evidence type="ECO:0000256" key="4">
    <source>
        <dbReference type="SAM" id="Phobius"/>
    </source>
</evidence>
<feature type="transmembrane region" description="Helical" evidence="4">
    <location>
        <begin position="442"/>
        <end position="459"/>
    </location>
</feature>
<dbReference type="Pfam" id="PF07690">
    <property type="entry name" value="MFS_1"/>
    <property type="match status" value="1"/>
</dbReference>
<dbReference type="GeneID" id="87806818"/>
<comment type="similarity">
    <text evidence="2">Belongs to the major facilitator superfamily. Monocarboxylate porter (TC 2.A.1.13) family.</text>
</comment>
<sequence>MPDTIERDYPSTPTTATAATVVADEGKDTAAYSYDNDTPPLYPPNEKDMAYVHQKADDDAEAAVEAADPPLPTPAPTPYGPAPDGGVAAWRAVAGLFFASFVQFGIANSYGVFQAYYETGPLKHYKADTISWIGATQQFILFFASMFAGRAFDAYGAHAILLPGSVCLCLSLFMISLCKEYYQFMLAQGILFGVGSSMIFTTVISTPQQWFDKKRALAGSVAICGSGLGGTVWPIAMQRLFRQIGFGWTLRTVGFIAIALLAVSNALVRTRLPRRKPTPLRGFHKPLISEWPFFLFTCSTSLCCWGMFTPFFYISVYARHLGATATLAFYCVSFMNAGSTLGRLFAFIGDRFGRYNVLIINTYLTAIFLLGFWAGLPAPSAATAAQVAAETAAGPNGTGGLGKANSSVGALIAFGVLFGFTVGMIISMIPPCIAHISKPHEIGTRIGVMYTVMSAFTLSGPPINGVLMVKYPGTTGFRAVGLFSGFSLLVGAFFATAARLALNRKIRAIL</sequence>
<feature type="transmembrane region" description="Helical" evidence="4">
    <location>
        <begin position="129"/>
        <end position="148"/>
    </location>
</feature>
<dbReference type="EMBL" id="CP086716">
    <property type="protein sequence ID" value="WOO80064.1"/>
    <property type="molecule type" value="Genomic_DNA"/>
</dbReference>
<dbReference type="InterPro" id="IPR036259">
    <property type="entry name" value="MFS_trans_sf"/>
</dbReference>
<feature type="region of interest" description="Disordered" evidence="3">
    <location>
        <begin position="1"/>
        <end position="22"/>
    </location>
</feature>
<feature type="transmembrane region" description="Helical" evidence="4">
    <location>
        <begin position="96"/>
        <end position="117"/>
    </location>
</feature>
<comment type="subcellular location">
    <subcellularLocation>
        <location evidence="1">Membrane</location>
        <topology evidence="1">Multi-pass membrane protein</topology>
    </subcellularLocation>
</comment>
<feature type="transmembrane region" description="Helical" evidence="4">
    <location>
        <begin position="216"/>
        <end position="236"/>
    </location>
</feature>
<evidence type="ECO:0000256" key="1">
    <source>
        <dbReference type="ARBA" id="ARBA00004141"/>
    </source>
</evidence>
<dbReference type="GO" id="GO:0016020">
    <property type="term" value="C:membrane"/>
    <property type="evidence" value="ECO:0007669"/>
    <property type="project" value="UniProtKB-SubCell"/>
</dbReference>
<dbReference type="PANTHER" id="PTHR11360">
    <property type="entry name" value="MONOCARBOXYLATE TRANSPORTER"/>
    <property type="match status" value="1"/>
</dbReference>
<evidence type="ECO:0000256" key="3">
    <source>
        <dbReference type="SAM" id="MobiDB-lite"/>
    </source>
</evidence>
<keyword evidence="4" id="KW-1133">Transmembrane helix</keyword>
<feature type="transmembrane region" description="Helical" evidence="4">
    <location>
        <begin position="181"/>
        <end position="204"/>
    </location>
</feature>
<feature type="transmembrane region" description="Helical" evidence="4">
    <location>
        <begin position="355"/>
        <end position="376"/>
    </location>
</feature>
<feature type="transmembrane region" description="Helical" evidence="4">
    <location>
        <begin position="408"/>
        <end position="430"/>
    </location>
</feature>
<feature type="transmembrane region" description="Helical" evidence="4">
    <location>
        <begin position="327"/>
        <end position="348"/>
    </location>
</feature>
<dbReference type="SUPFAM" id="SSF103473">
    <property type="entry name" value="MFS general substrate transporter"/>
    <property type="match status" value="1"/>
</dbReference>
<accession>A0AAF0Y8R7</accession>
<keyword evidence="6" id="KW-1185">Reference proteome</keyword>
<feature type="transmembrane region" description="Helical" evidence="4">
    <location>
        <begin position="155"/>
        <end position="175"/>
    </location>
</feature>
<dbReference type="GO" id="GO:0022857">
    <property type="term" value="F:transmembrane transporter activity"/>
    <property type="evidence" value="ECO:0007669"/>
    <property type="project" value="InterPro"/>
</dbReference>
<proteinExistence type="inferred from homology"/>
<dbReference type="Gene3D" id="1.20.1250.20">
    <property type="entry name" value="MFS general substrate transporter like domains"/>
    <property type="match status" value="2"/>
</dbReference>
<dbReference type="Proteomes" id="UP000827549">
    <property type="component" value="Chromosome 3"/>
</dbReference>
<evidence type="ECO:0000313" key="5">
    <source>
        <dbReference type="EMBL" id="WOO80064.1"/>
    </source>
</evidence>
<gene>
    <name evidence="5" type="primary">apdF_0</name>
    <name evidence="5" type="ORF">LOC62_03G003576</name>
</gene>
<name>A0AAF0Y8R7_9TREE</name>
<dbReference type="InterPro" id="IPR011701">
    <property type="entry name" value="MFS"/>
</dbReference>
<feature type="transmembrane region" description="Helical" evidence="4">
    <location>
        <begin position="291"/>
        <end position="315"/>
    </location>
</feature>
<keyword evidence="4" id="KW-0812">Transmembrane</keyword>